<comment type="cofactor">
    <cofactor evidence="14">
        <name>Ca(2+)</name>
        <dbReference type="ChEBI" id="CHEBI:29108"/>
    </cofactor>
    <text evidence="14">Can bind about 5 Ca(2+) ions per subunit.</text>
</comment>
<feature type="binding site" evidence="14">
    <location>
        <position position="190"/>
    </location>
    <ligand>
        <name>Zn(2+)</name>
        <dbReference type="ChEBI" id="CHEBI:29105"/>
        <label>1</label>
    </ligand>
</feature>
<feature type="binding site" evidence="14">
    <location>
        <position position="173"/>
    </location>
    <ligand>
        <name>Ca(2+)</name>
        <dbReference type="ChEBI" id="CHEBI:29108"/>
        <label>3</label>
    </ligand>
</feature>
<feature type="binding site" evidence="14">
    <location>
        <position position="334"/>
    </location>
    <ligand>
        <name>Ca(2+)</name>
        <dbReference type="ChEBI" id="CHEBI:29108"/>
        <label>5</label>
    </ligand>
</feature>
<keyword evidence="4 18" id="KW-0732">Signal</keyword>
<name>A0A9D3Q3M0_MEGAT</name>
<evidence type="ECO:0000256" key="5">
    <source>
        <dbReference type="ARBA" id="ARBA00022737"/>
    </source>
</evidence>
<dbReference type="SMART" id="SM00120">
    <property type="entry name" value="HX"/>
    <property type="match status" value="4"/>
</dbReference>
<evidence type="ECO:0000256" key="9">
    <source>
        <dbReference type="ARBA" id="ARBA00023049"/>
    </source>
</evidence>
<evidence type="ECO:0000256" key="4">
    <source>
        <dbReference type="ARBA" id="ARBA00022729"/>
    </source>
</evidence>
<dbReference type="Proteomes" id="UP001046870">
    <property type="component" value="Chromosome 8"/>
</dbReference>
<evidence type="ECO:0000256" key="6">
    <source>
        <dbReference type="ARBA" id="ARBA00022801"/>
    </source>
</evidence>
<feature type="binding site" evidence="14">
    <location>
        <position position="377"/>
    </location>
    <ligand>
        <name>Ca(2+)</name>
        <dbReference type="ChEBI" id="CHEBI:29108"/>
        <label>5</label>
    </ligand>
</feature>
<feature type="signal peptide" evidence="18">
    <location>
        <begin position="1"/>
        <end position="18"/>
    </location>
</feature>
<feature type="modified residue" description="Phosphotyrosine; by PKDCC" evidence="15">
    <location>
        <position position="363"/>
    </location>
</feature>
<dbReference type="GO" id="GO:0004222">
    <property type="term" value="F:metalloendopeptidase activity"/>
    <property type="evidence" value="ECO:0007669"/>
    <property type="project" value="InterPro"/>
</dbReference>
<accession>A0A9D3Q3M0</accession>
<evidence type="ECO:0000256" key="11">
    <source>
        <dbReference type="ARBA" id="ARBA00023157"/>
    </source>
</evidence>
<feature type="repeat" description="Hemopexin" evidence="16">
    <location>
        <begin position="420"/>
        <end position="466"/>
    </location>
</feature>
<keyword evidence="6" id="KW-0378">Hydrolase</keyword>
<dbReference type="InterPro" id="IPR033739">
    <property type="entry name" value="M10A_MMP"/>
</dbReference>
<evidence type="ECO:0000256" key="18">
    <source>
        <dbReference type="SAM" id="SignalP"/>
    </source>
</evidence>
<dbReference type="InterPro" id="IPR001818">
    <property type="entry name" value="Pept_M10_metallopeptidase"/>
</dbReference>
<dbReference type="InterPro" id="IPR036375">
    <property type="entry name" value="Hemopexin-like_dom_sf"/>
</dbReference>
<feature type="binding site" evidence="14">
    <location>
        <position position="180"/>
    </location>
    <ligand>
        <name>Zn(2+)</name>
        <dbReference type="ChEBI" id="CHEBI:29105"/>
        <label>1</label>
    </ligand>
</feature>
<dbReference type="PANTHER" id="PTHR10201:SF166">
    <property type="entry name" value="MATRIX METALLOPROTEINASE-19"/>
    <property type="match status" value="1"/>
</dbReference>
<dbReference type="EMBL" id="JAFDVH010000008">
    <property type="protein sequence ID" value="KAG7472029.1"/>
    <property type="molecule type" value="Genomic_DNA"/>
</dbReference>
<proteinExistence type="inferred from homology"/>
<dbReference type="Pfam" id="PF00045">
    <property type="entry name" value="Hemopexin"/>
    <property type="match status" value="3"/>
</dbReference>
<evidence type="ECO:0000256" key="12">
    <source>
        <dbReference type="PIRSR" id="PIRSR001191-1"/>
    </source>
</evidence>
<feature type="repeat" description="Hemopexin" evidence="16">
    <location>
        <begin position="328"/>
        <end position="374"/>
    </location>
</feature>
<feature type="active site" evidence="12">
    <location>
        <position position="214"/>
    </location>
</feature>
<dbReference type="SUPFAM" id="SSF47090">
    <property type="entry name" value="PGBD-like"/>
    <property type="match status" value="1"/>
</dbReference>
<evidence type="ECO:0000256" key="17">
    <source>
        <dbReference type="SAM" id="MobiDB-lite"/>
    </source>
</evidence>
<organism evidence="20 21">
    <name type="scientific">Megalops atlanticus</name>
    <name type="common">Tarpon</name>
    <name type="synonym">Clupea gigantea</name>
    <dbReference type="NCBI Taxonomy" id="7932"/>
    <lineage>
        <taxon>Eukaryota</taxon>
        <taxon>Metazoa</taxon>
        <taxon>Chordata</taxon>
        <taxon>Craniata</taxon>
        <taxon>Vertebrata</taxon>
        <taxon>Euteleostomi</taxon>
        <taxon>Actinopterygii</taxon>
        <taxon>Neopterygii</taxon>
        <taxon>Teleostei</taxon>
        <taxon>Elopiformes</taxon>
        <taxon>Megalopidae</taxon>
        <taxon>Megalops</taxon>
    </lineage>
</organism>
<keyword evidence="8 14" id="KW-0106">Calcium</keyword>
<evidence type="ECO:0000256" key="16">
    <source>
        <dbReference type="PROSITE-ProRule" id="PRU01011"/>
    </source>
</evidence>
<gene>
    <name evidence="20" type="ORF">MATL_G00104250</name>
</gene>
<dbReference type="PROSITE" id="PS00024">
    <property type="entry name" value="HEMOPEXIN"/>
    <property type="match status" value="1"/>
</dbReference>
<feature type="chain" id="PRO_5038469785" description="Peptidase metallopeptidase domain-containing protein" evidence="18">
    <location>
        <begin position="19"/>
        <end position="468"/>
    </location>
</feature>
<dbReference type="GO" id="GO:0030574">
    <property type="term" value="P:collagen catabolic process"/>
    <property type="evidence" value="ECO:0007669"/>
    <property type="project" value="TreeGrafter"/>
</dbReference>
<evidence type="ECO:0000256" key="13">
    <source>
        <dbReference type="PIRSR" id="PIRSR001191-2"/>
    </source>
</evidence>
<dbReference type="GO" id="GO:0005615">
    <property type="term" value="C:extracellular space"/>
    <property type="evidence" value="ECO:0007669"/>
    <property type="project" value="TreeGrafter"/>
</dbReference>
<dbReference type="InterPro" id="IPR021190">
    <property type="entry name" value="Pept_M10A"/>
</dbReference>
<evidence type="ECO:0000256" key="8">
    <source>
        <dbReference type="ARBA" id="ARBA00022837"/>
    </source>
</evidence>
<feature type="domain" description="Peptidase metallopeptidase" evidence="19">
    <location>
        <begin position="102"/>
        <end position="258"/>
    </location>
</feature>
<keyword evidence="21" id="KW-1185">Reference proteome</keyword>
<dbReference type="SUPFAM" id="SSF50923">
    <property type="entry name" value="Hemopexin-like domain"/>
    <property type="match status" value="1"/>
</dbReference>
<feature type="binding site" evidence="14">
    <location>
        <position position="172"/>
    </location>
    <ligand>
        <name>Ca(2+)</name>
        <dbReference type="ChEBI" id="CHEBI:29108"/>
        <label>3</label>
    </ligand>
</feature>
<dbReference type="Gene3D" id="2.110.10.10">
    <property type="entry name" value="Hemopexin-like domain"/>
    <property type="match status" value="2"/>
</dbReference>
<feature type="region of interest" description="Disordered" evidence="17">
    <location>
        <begin position="258"/>
        <end position="282"/>
    </location>
</feature>
<dbReference type="InterPro" id="IPR000585">
    <property type="entry name" value="Hemopexin-like_dom"/>
</dbReference>
<feature type="binding site" description="in inhibited form" evidence="14">
    <location>
        <position position="87"/>
    </location>
    <ligand>
        <name>Zn(2+)</name>
        <dbReference type="ChEBI" id="CHEBI:29105"/>
        <label>2</label>
        <note>catalytic</note>
    </ligand>
</feature>
<dbReference type="InterPro" id="IPR002477">
    <property type="entry name" value="Peptidoglycan-bd-like"/>
</dbReference>
<evidence type="ECO:0000256" key="7">
    <source>
        <dbReference type="ARBA" id="ARBA00022833"/>
    </source>
</evidence>
<keyword evidence="5" id="KW-0677">Repeat</keyword>
<dbReference type="PRINTS" id="PR00138">
    <property type="entry name" value="MATRIXIN"/>
</dbReference>
<dbReference type="OrthoDB" id="406838at2759"/>
<evidence type="ECO:0000256" key="1">
    <source>
        <dbReference type="ARBA" id="ARBA00010370"/>
    </source>
</evidence>
<evidence type="ECO:0000313" key="20">
    <source>
        <dbReference type="EMBL" id="KAG7472029.1"/>
    </source>
</evidence>
<dbReference type="InterPro" id="IPR024079">
    <property type="entry name" value="MetalloPept_cat_dom_sf"/>
</dbReference>
<evidence type="ECO:0000256" key="14">
    <source>
        <dbReference type="PIRSR" id="PIRSR621190-2"/>
    </source>
</evidence>
<dbReference type="PROSITE" id="PS51642">
    <property type="entry name" value="HEMOPEXIN_2"/>
    <property type="match status" value="2"/>
</dbReference>
<keyword evidence="11" id="KW-1015">Disulfide bond</keyword>
<evidence type="ECO:0000256" key="3">
    <source>
        <dbReference type="ARBA" id="ARBA00022723"/>
    </source>
</evidence>
<feature type="binding site" evidence="13">
    <location>
        <position position="217"/>
    </location>
    <ligand>
        <name>Zn(2+)</name>
        <dbReference type="ChEBI" id="CHEBI:29105"/>
        <label>2</label>
        <note>catalytic</note>
    </ligand>
</feature>
<feature type="binding site" evidence="14">
    <location>
        <position position="192"/>
    </location>
    <ligand>
        <name>Ca(2+)</name>
        <dbReference type="ChEBI" id="CHEBI:29108"/>
        <label>3</label>
    </ligand>
</feature>
<evidence type="ECO:0000259" key="19">
    <source>
        <dbReference type="SMART" id="SM00235"/>
    </source>
</evidence>
<dbReference type="InterPro" id="IPR018486">
    <property type="entry name" value="Hemopexin_CS"/>
</dbReference>
<feature type="binding site" evidence="14">
    <location>
        <position position="424"/>
    </location>
    <ligand>
        <name>Ca(2+)</name>
        <dbReference type="ChEBI" id="CHEBI:29108"/>
        <label>4</label>
    </ligand>
</feature>
<evidence type="ECO:0000256" key="10">
    <source>
        <dbReference type="ARBA" id="ARBA00023145"/>
    </source>
</evidence>
<reference evidence="20" key="1">
    <citation type="submission" date="2021-01" db="EMBL/GenBank/DDBJ databases">
        <authorList>
            <person name="Zahm M."/>
            <person name="Roques C."/>
            <person name="Cabau C."/>
            <person name="Klopp C."/>
            <person name="Donnadieu C."/>
            <person name="Jouanno E."/>
            <person name="Lampietro C."/>
            <person name="Louis A."/>
            <person name="Herpin A."/>
            <person name="Echchiki A."/>
            <person name="Berthelot C."/>
            <person name="Parey E."/>
            <person name="Roest-Crollius H."/>
            <person name="Braasch I."/>
            <person name="Postlethwait J."/>
            <person name="Bobe J."/>
            <person name="Montfort J."/>
            <person name="Bouchez O."/>
            <person name="Begum T."/>
            <person name="Mejri S."/>
            <person name="Adams A."/>
            <person name="Chen W.-J."/>
            <person name="Guiguen Y."/>
        </authorList>
    </citation>
    <scope>NUCLEOTIDE SEQUENCE</scope>
    <source>
        <strain evidence="20">YG-15Mar2019-1</strain>
        <tissue evidence="20">Brain</tissue>
    </source>
</reference>
<evidence type="ECO:0000313" key="21">
    <source>
        <dbReference type="Proteomes" id="UP001046870"/>
    </source>
</evidence>
<keyword evidence="10" id="KW-0865">Zymogen</keyword>
<dbReference type="AlphaFoldDB" id="A0A9D3Q3M0"/>
<dbReference type="Pfam" id="PF01471">
    <property type="entry name" value="PG_binding_1"/>
    <property type="match status" value="1"/>
</dbReference>
<dbReference type="FunFam" id="3.40.390.10:FF:000091">
    <property type="entry name" value="Matrix metalloproteinase-16-like Protein"/>
    <property type="match status" value="1"/>
</dbReference>
<dbReference type="Gene3D" id="3.40.390.10">
    <property type="entry name" value="Collagenase (Catalytic Domain)"/>
    <property type="match status" value="1"/>
</dbReference>
<comment type="similarity">
    <text evidence="1">Belongs to the peptidase M10A family.</text>
</comment>
<comment type="cofactor">
    <cofactor evidence="14">
        <name>Zn(2+)</name>
        <dbReference type="ChEBI" id="CHEBI:29105"/>
    </cofactor>
    <text evidence="14">Binds 2 Zn(2+) ions per subunit.</text>
</comment>
<dbReference type="Pfam" id="PF00413">
    <property type="entry name" value="Peptidase_M10"/>
    <property type="match status" value="1"/>
</dbReference>
<dbReference type="GO" id="GO:0030198">
    <property type="term" value="P:extracellular matrix organization"/>
    <property type="evidence" value="ECO:0007669"/>
    <property type="project" value="TreeGrafter"/>
</dbReference>
<evidence type="ECO:0000256" key="15">
    <source>
        <dbReference type="PIRSR" id="PIRSR621190-4"/>
    </source>
</evidence>
<feature type="binding site" evidence="14">
    <location>
        <position position="155"/>
    </location>
    <ligand>
        <name>Ca(2+)</name>
        <dbReference type="ChEBI" id="CHEBI:29108"/>
        <label>2</label>
    </ligand>
</feature>
<dbReference type="SMART" id="SM00235">
    <property type="entry name" value="ZnMc"/>
    <property type="match status" value="1"/>
</dbReference>
<dbReference type="FunFam" id="2.110.10.10:FF:000008">
    <property type="entry name" value="Matrix metallopeptidase 19"/>
    <property type="match status" value="1"/>
</dbReference>
<feature type="binding site" evidence="14">
    <location>
        <position position="195"/>
    </location>
    <ligand>
        <name>Ca(2+)</name>
        <dbReference type="ChEBI" id="CHEBI:29108"/>
        <label>1</label>
    </ligand>
</feature>
<dbReference type="SUPFAM" id="SSF55486">
    <property type="entry name" value="Metalloproteases ('zincins'), catalytic domain"/>
    <property type="match status" value="1"/>
</dbReference>
<dbReference type="CDD" id="cd04278">
    <property type="entry name" value="ZnMc_MMP"/>
    <property type="match status" value="1"/>
</dbReference>
<dbReference type="InterPro" id="IPR006026">
    <property type="entry name" value="Peptidase_Metallo"/>
</dbReference>
<keyword evidence="9" id="KW-0482">Metalloprotease</keyword>
<dbReference type="GO" id="GO:0031012">
    <property type="term" value="C:extracellular matrix"/>
    <property type="evidence" value="ECO:0007669"/>
    <property type="project" value="InterPro"/>
</dbReference>
<keyword evidence="3 13" id="KW-0479">Metal-binding</keyword>
<evidence type="ECO:0000256" key="2">
    <source>
        <dbReference type="ARBA" id="ARBA00022670"/>
    </source>
</evidence>
<feature type="binding site" evidence="13">
    <location>
        <position position="223"/>
    </location>
    <ligand>
        <name>Zn(2+)</name>
        <dbReference type="ChEBI" id="CHEBI:29105"/>
        <label>2</label>
        <note>catalytic</note>
    </ligand>
</feature>
<feature type="binding site" evidence="13">
    <location>
        <position position="213"/>
    </location>
    <ligand>
        <name>Zn(2+)</name>
        <dbReference type="ChEBI" id="CHEBI:29105"/>
        <label>2</label>
        <note>catalytic</note>
    </ligand>
</feature>
<feature type="binding site" evidence="14">
    <location>
        <position position="231"/>
    </location>
    <ligand>
        <name>Zn(2+)</name>
        <dbReference type="ChEBI" id="CHEBI:29105"/>
        <label>2</label>
        <note>catalytic</note>
    </ligand>
</feature>
<comment type="caution">
    <text evidence="20">The sequence shown here is derived from an EMBL/GenBank/DDBJ whole genome shotgun (WGS) entry which is preliminary data.</text>
</comment>
<sequence>MGYLVLWMLLSTALSALTAVIDREELMEATAYLKKYGYLETALDPKSQGHQMEEVTEALRIFQKVTDLPVTGKIDEATLVKMRQPRCGIEDPFNQKSLKYRLMGYWRKRNLSYRIYNYTPHLGLAKTRSAIQSAFKYWSDASPLTFQEVHGGRPDIKISFHKKDGYCPVPFDGPGRVLAHADAPESGIVHFDGSEFWTEGKDYGSNLRIVAAHEIGHALGLGHSQYSSALMGPVYSGYRSNFRLHPDDVRGIQALYGKPTDKSAGRQPPAPAIPKEEKEVDPCSDDLDDIIVGPLRKTYAFRGDYVWTVSDKGYNTPVKTSLLWKGLPGNLNAAVHSQRTGKTYFFKGDKVWRYTGFEMDQGYPKQLTLIPSNIDTALYLEPSKKIVFLKGSEYWEWDELANTGVSRSPKPISQLFSGVPSQADAALTWTNGYIYFFKGNNYWRVNKQLKVDSGYPHSKKDDWMQCDD</sequence>
<dbReference type="CDD" id="cd00094">
    <property type="entry name" value="HX"/>
    <property type="match status" value="1"/>
</dbReference>
<feature type="binding site" evidence="14">
    <location>
        <position position="195"/>
    </location>
    <ligand>
        <name>Ca(2+)</name>
        <dbReference type="ChEBI" id="CHEBI:29108"/>
        <label>3</label>
    </ligand>
</feature>
<dbReference type="InterPro" id="IPR036365">
    <property type="entry name" value="PGBD-like_sf"/>
</dbReference>
<dbReference type="InterPro" id="IPR018487">
    <property type="entry name" value="Hemopexin-like_repeat"/>
</dbReference>
<dbReference type="GO" id="GO:0006508">
    <property type="term" value="P:proteolysis"/>
    <property type="evidence" value="ECO:0007669"/>
    <property type="project" value="UniProtKB-KW"/>
</dbReference>
<protein>
    <recommendedName>
        <fullName evidence="19">Peptidase metallopeptidase domain-containing protein</fullName>
    </recommendedName>
</protein>
<keyword evidence="7 13" id="KW-0862">Zinc</keyword>
<keyword evidence="2" id="KW-0645">Protease</keyword>
<dbReference type="PANTHER" id="PTHR10201">
    <property type="entry name" value="MATRIX METALLOPROTEINASE"/>
    <property type="match status" value="1"/>
</dbReference>
<dbReference type="GO" id="GO:0008270">
    <property type="term" value="F:zinc ion binding"/>
    <property type="evidence" value="ECO:0007669"/>
    <property type="project" value="InterPro"/>
</dbReference>
<dbReference type="PIRSF" id="PIRSF001191">
    <property type="entry name" value="Peptidase_M10A_matrix"/>
    <property type="match status" value="1"/>
</dbReference>